<feature type="transmembrane region" description="Helical" evidence="1">
    <location>
        <begin position="350"/>
        <end position="370"/>
    </location>
</feature>
<feature type="transmembrane region" description="Helical" evidence="1">
    <location>
        <begin position="700"/>
        <end position="719"/>
    </location>
</feature>
<dbReference type="PANTHER" id="PTHR33406:SF13">
    <property type="entry name" value="MEMBRANE PROTEIN YDFJ"/>
    <property type="match status" value="1"/>
</dbReference>
<feature type="transmembrane region" description="Helical" evidence="1">
    <location>
        <begin position="283"/>
        <end position="303"/>
    </location>
</feature>
<gene>
    <name evidence="2" type="ORF">ANT2_3499</name>
    <name evidence="3" type="ORF">ANT3_3502</name>
</gene>
<dbReference type="GO" id="GO:0005886">
    <property type="term" value="C:plasma membrane"/>
    <property type="evidence" value="ECO:0007669"/>
    <property type="project" value="TreeGrafter"/>
</dbReference>
<feature type="transmembrane region" description="Helical" evidence="1">
    <location>
        <begin position="376"/>
        <end position="395"/>
    </location>
</feature>
<dbReference type="InterPro" id="IPR050545">
    <property type="entry name" value="Mycobact_MmpL"/>
</dbReference>
<evidence type="ECO:0000313" key="3">
    <source>
        <dbReference type="EMBL" id="VFR67758.1"/>
    </source>
</evidence>
<evidence type="ECO:0000256" key="1">
    <source>
        <dbReference type="SAM" id="Phobius"/>
    </source>
</evidence>
<name>A0A484QWH4_9ZZZZ</name>
<organism evidence="2">
    <name type="scientific">plant metagenome</name>
    <dbReference type="NCBI Taxonomy" id="1297885"/>
    <lineage>
        <taxon>unclassified sequences</taxon>
        <taxon>metagenomes</taxon>
        <taxon>organismal metagenomes</taxon>
    </lineage>
</organism>
<reference evidence="2" key="1">
    <citation type="submission" date="2019-03" db="EMBL/GenBank/DDBJ databases">
        <authorList>
            <person name="Danneels B."/>
        </authorList>
    </citation>
    <scope>NUCLEOTIDE SEQUENCE</scope>
</reference>
<keyword evidence="1" id="KW-0472">Membrane</keyword>
<dbReference type="Gene3D" id="1.20.1640.10">
    <property type="entry name" value="Multidrug efflux transporter AcrB transmembrane domain"/>
    <property type="match status" value="2"/>
</dbReference>
<proteinExistence type="predicted"/>
<dbReference type="EMBL" id="CAADID010000017">
    <property type="protein sequence ID" value="VFR67758.1"/>
    <property type="molecule type" value="Genomic_DNA"/>
</dbReference>
<feature type="transmembrane region" description="Helical" evidence="1">
    <location>
        <begin position="728"/>
        <end position="749"/>
    </location>
</feature>
<feature type="transmembrane region" description="Helical" evidence="1">
    <location>
        <begin position="755"/>
        <end position="777"/>
    </location>
</feature>
<dbReference type="PANTHER" id="PTHR33406">
    <property type="entry name" value="MEMBRANE PROTEIN MJ1562-RELATED"/>
    <property type="match status" value="1"/>
</dbReference>
<dbReference type="AlphaFoldDB" id="A0A484QWH4"/>
<accession>A0A484QWH4</accession>
<feature type="transmembrane region" description="Helical" evidence="1">
    <location>
        <begin position="309"/>
        <end position="329"/>
    </location>
</feature>
<keyword evidence="1" id="KW-1133">Transmembrane helix</keyword>
<evidence type="ECO:0000313" key="2">
    <source>
        <dbReference type="EMBL" id="VFR42056.1"/>
    </source>
</evidence>
<dbReference type="SUPFAM" id="SSF82866">
    <property type="entry name" value="Multidrug efflux transporter AcrB transmembrane domain"/>
    <property type="match status" value="2"/>
</dbReference>
<feature type="transmembrane region" description="Helical" evidence="1">
    <location>
        <begin position="433"/>
        <end position="450"/>
    </location>
</feature>
<protein>
    <submittedName>
        <fullName evidence="2">FIG021862: membrane protein, exporter</fullName>
    </submittedName>
</protein>
<keyword evidence="1" id="KW-0812">Transmembrane</keyword>
<dbReference type="EMBL" id="CAADIG010000013">
    <property type="protein sequence ID" value="VFR42056.1"/>
    <property type="molecule type" value="Genomic_DNA"/>
</dbReference>
<feature type="transmembrane region" description="Helical" evidence="1">
    <location>
        <begin position="654"/>
        <end position="670"/>
    </location>
</feature>
<sequence length="800" mass="85031">MMKLGPTQTERRLRLLAWLLLAMLLAVLAWQWRHGGVVSANMLELIPRTSEDKLQRLAQERVDAPLTNQLLILAGAADAQRAASLASDIGRQLEDARMFDSIQARLDVDIPLLREHLLAGRIAMLPAADRQLLSDDPQAFMARRASQLLDPFSASGVIPLQDDFLGLANRVEQVLKPATAVRLDLASGTLQAESQGRQWALVLARVGHGAFDQATSARIAELLADVRRYADAHDGEILATGGMLYSAAGAAQAKRESLQLGLISATGTLFVLALALRRARALLAFIPCVIGIAAGVAACVAVFGHVHALTLAIGVSLLGVAIDFPMHWLGKSYGVRNWNAWGGIRLVRTGLSVSLATTLIGYVALAFTPFPALQQTAVFSVAGLLAAYLSTVLLLPSFMEGWQPRPWPALSRLARIILGGVERTRNLPALTKALFLLIAFLALLPGLSSLNTRDDIRQWLGSPPDILAQSRSIAEITGVMPTSQFFLVRARDEDTLITVQSRLADRLDALAARGELLGYDALSQIAVAATAQDALRQRLLALRDAPLDSAYFKPLTDLGLPRQALATELNVLAQTPSRSLAETLASPLAERWRPLWLGRHEDASVGLVTLQGLASVDVISEAAAGLPGVTLVDRTGALNQLFTDTLLEAAELKAASYVVAGLLLWLTLGATSTWRILAVPLAATLCTVAVLGYAGQSLTLFSLFGLLLVSALGMDYAIFMREGVGGPAACLVGILLGASTTLLSFGVLVSSATPAISSFGLAVSVGILFSVIFATWVRPLEQATLVDTPTPAIGADPALP</sequence>
<feature type="transmembrane region" description="Helical" evidence="1">
    <location>
        <begin position="258"/>
        <end position="276"/>
    </location>
</feature>